<sequence length="87" mass="9682">MINEGASQYHVQQLLGHKDSRMTQRYMRAQRETRGSGRAARRAASGRCRSPGSRMREQGPSQISAKCSIRTPSERSIPPEAGFHAPD</sequence>
<dbReference type="Proteomes" id="UP001481677">
    <property type="component" value="Unassembled WGS sequence"/>
</dbReference>
<evidence type="ECO:0008006" key="5">
    <source>
        <dbReference type="Google" id="ProtNLM"/>
    </source>
</evidence>
<dbReference type="EMBL" id="JAZHGA010000006">
    <property type="protein sequence ID" value="MEM5340157.1"/>
    <property type="molecule type" value="Genomic_DNA"/>
</dbReference>
<reference evidence="3 4" key="1">
    <citation type="submission" date="2024-01" db="EMBL/GenBank/DDBJ databases">
        <title>The diversity of rhizobia nodulating Mimosa spp. in eleven states of Brazil covering several biomes is determined by host plant, location, and edaphic factors.</title>
        <authorList>
            <person name="Rouws L."/>
            <person name="Barauna A."/>
            <person name="Beukes C."/>
            <person name="De Faria S.M."/>
            <person name="Gross E."/>
            <person name="Dos Reis Junior F.B."/>
            <person name="Simon M."/>
            <person name="Maluk M."/>
            <person name="Odee D.W."/>
            <person name="Kenicer G."/>
            <person name="Young J.P.W."/>
            <person name="Reis V.M."/>
            <person name="Zilli J."/>
            <person name="James E.K."/>
        </authorList>
    </citation>
    <scope>NUCLEOTIDE SEQUENCE [LARGE SCALE GENOMIC DNA]</scope>
    <source>
        <strain evidence="3 4">JPY530</strain>
    </source>
</reference>
<comment type="caution">
    <text evidence="3">The sequence shown here is derived from an EMBL/GenBank/DDBJ whole genome shotgun (WGS) entry which is preliminary data.</text>
</comment>
<dbReference type="SUPFAM" id="SSF56349">
    <property type="entry name" value="DNA breaking-rejoining enzymes"/>
    <property type="match status" value="1"/>
</dbReference>
<organism evidence="3 4">
    <name type="scientific">Paraburkholderia azotifigens</name>
    <dbReference type="NCBI Taxonomy" id="2057004"/>
    <lineage>
        <taxon>Bacteria</taxon>
        <taxon>Pseudomonadati</taxon>
        <taxon>Pseudomonadota</taxon>
        <taxon>Betaproteobacteria</taxon>
        <taxon>Burkholderiales</taxon>
        <taxon>Burkholderiaceae</taxon>
        <taxon>Paraburkholderia</taxon>
    </lineage>
</organism>
<protein>
    <recommendedName>
        <fullName evidence="5">Tyrosine-type recombinase/integrase</fullName>
    </recommendedName>
</protein>
<proteinExistence type="predicted"/>
<keyword evidence="4" id="KW-1185">Reference proteome</keyword>
<name>A0ABU9R0E1_9BURK</name>
<evidence type="ECO:0000256" key="2">
    <source>
        <dbReference type="SAM" id="MobiDB-lite"/>
    </source>
</evidence>
<feature type="compositionally biased region" description="Polar residues" evidence="2">
    <location>
        <begin position="1"/>
        <end position="11"/>
    </location>
</feature>
<dbReference type="Gene3D" id="1.10.443.10">
    <property type="entry name" value="Intergrase catalytic core"/>
    <property type="match status" value="1"/>
</dbReference>
<dbReference type="InterPro" id="IPR013762">
    <property type="entry name" value="Integrase-like_cat_sf"/>
</dbReference>
<gene>
    <name evidence="3" type="ORF">V4C56_11000</name>
</gene>
<keyword evidence="1" id="KW-0233">DNA recombination</keyword>
<feature type="region of interest" description="Disordered" evidence="2">
    <location>
        <begin position="1"/>
        <end position="87"/>
    </location>
</feature>
<feature type="compositionally biased region" description="Low complexity" evidence="2">
    <location>
        <begin position="36"/>
        <end position="53"/>
    </location>
</feature>
<dbReference type="RefSeq" id="WP_269323424.1">
    <property type="nucleotide sequence ID" value="NZ_JAZHGA010000006.1"/>
</dbReference>
<dbReference type="InterPro" id="IPR011010">
    <property type="entry name" value="DNA_brk_join_enz"/>
</dbReference>
<evidence type="ECO:0000313" key="3">
    <source>
        <dbReference type="EMBL" id="MEM5340157.1"/>
    </source>
</evidence>
<evidence type="ECO:0000256" key="1">
    <source>
        <dbReference type="ARBA" id="ARBA00023172"/>
    </source>
</evidence>
<accession>A0ABU9R0E1</accession>
<evidence type="ECO:0000313" key="4">
    <source>
        <dbReference type="Proteomes" id="UP001481677"/>
    </source>
</evidence>